<reference evidence="18 19" key="1">
    <citation type="submission" date="2019-02" db="EMBL/GenBank/DDBJ databases">
        <title>Deep-cultivation of Planctomycetes and their phenomic and genomic characterization uncovers novel biology.</title>
        <authorList>
            <person name="Wiegand S."/>
            <person name="Jogler M."/>
            <person name="Boedeker C."/>
            <person name="Pinto D."/>
            <person name="Vollmers J."/>
            <person name="Rivas-Marin E."/>
            <person name="Kohn T."/>
            <person name="Peeters S.H."/>
            <person name="Heuer A."/>
            <person name="Rast P."/>
            <person name="Oberbeckmann S."/>
            <person name="Bunk B."/>
            <person name="Jeske O."/>
            <person name="Meyerdierks A."/>
            <person name="Storesund J.E."/>
            <person name="Kallscheuer N."/>
            <person name="Luecker S."/>
            <person name="Lage O.M."/>
            <person name="Pohl T."/>
            <person name="Merkel B.J."/>
            <person name="Hornburger P."/>
            <person name="Mueller R.-W."/>
            <person name="Bruemmer F."/>
            <person name="Labrenz M."/>
            <person name="Spormann A.M."/>
            <person name="Op den Camp H."/>
            <person name="Overmann J."/>
            <person name="Amann R."/>
            <person name="Jetten M.S.M."/>
            <person name="Mascher T."/>
            <person name="Medema M.H."/>
            <person name="Devos D.P."/>
            <person name="Kaster A.-K."/>
            <person name="Ovreas L."/>
            <person name="Rohde M."/>
            <person name="Galperin M.Y."/>
            <person name="Jogler C."/>
        </authorList>
    </citation>
    <scope>NUCLEOTIDE SEQUENCE [LARGE SCALE GENOMIC DNA]</scope>
    <source>
        <strain evidence="18 19">Pan216</strain>
    </source>
</reference>
<evidence type="ECO:0000256" key="16">
    <source>
        <dbReference type="SAM" id="MobiDB-lite"/>
    </source>
</evidence>
<evidence type="ECO:0000256" key="2">
    <source>
        <dbReference type="ARBA" id="ARBA00004127"/>
    </source>
</evidence>
<name>A0A518BAC8_9BACT</name>
<dbReference type="EC" id="2.7.8.8" evidence="4"/>
<protein>
    <recommendedName>
        <fullName evidence="5">CDP-diacylglycerol--serine O-phosphatidyltransferase</fullName>
        <ecNumber evidence="4">2.7.8.8</ecNumber>
    </recommendedName>
    <alternativeName>
        <fullName evidence="14">Phosphatidylserine synthase</fullName>
    </alternativeName>
</protein>
<feature type="transmembrane region" description="Helical" evidence="17">
    <location>
        <begin position="234"/>
        <end position="252"/>
    </location>
</feature>
<feature type="transmembrane region" description="Helical" evidence="17">
    <location>
        <begin position="59"/>
        <end position="79"/>
    </location>
</feature>
<evidence type="ECO:0000256" key="15">
    <source>
        <dbReference type="RuleBase" id="RU003750"/>
    </source>
</evidence>
<dbReference type="GO" id="GO:0016020">
    <property type="term" value="C:membrane"/>
    <property type="evidence" value="ECO:0007669"/>
    <property type="project" value="InterPro"/>
</dbReference>
<evidence type="ECO:0000256" key="12">
    <source>
        <dbReference type="ARBA" id="ARBA00023209"/>
    </source>
</evidence>
<evidence type="ECO:0000256" key="1">
    <source>
        <dbReference type="ARBA" id="ARBA00000287"/>
    </source>
</evidence>
<dbReference type="InterPro" id="IPR050324">
    <property type="entry name" value="CDP-alcohol_PTase-I"/>
</dbReference>
<evidence type="ECO:0000256" key="9">
    <source>
        <dbReference type="ARBA" id="ARBA00022989"/>
    </source>
</evidence>
<feature type="transmembrane region" description="Helical" evidence="17">
    <location>
        <begin position="125"/>
        <end position="145"/>
    </location>
</feature>
<keyword evidence="12" id="KW-0594">Phospholipid biosynthesis</keyword>
<evidence type="ECO:0000256" key="13">
    <source>
        <dbReference type="ARBA" id="ARBA00023264"/>
    </source>
</evidence>
<dbReference type="Pfam" id="PF01066">
    <property type="entry name" value="CDP-OH_P_transf"/>
    <property type="match status" value="1"/>
</dbReference>
<dbReference type="Gene3D" id="1.20.120.1760">
    <property type="match status" value="1"/>
</dbReference>
<keyword evidence="13" id="KW-1208">Phospholipid metabolism</keyword>
<evidence type="ECO:0000256" key="8">
    <source>
        <dbReference type="ARBA" id="ARBA00022692"/>
    </source>
</evidence>
<organism evidence="18 19">
    <name type="scientific">Kolteria novifilia</name>
    <dbReference type="NCBI Taxonomy" id="2527975"/>
    <lineage>
        <taxon>Bacteria</taxon>
        <taxon>Pseudomonadati</taxon>
        <taxon>Planctomycetota</taxon>
        <taxon>Planctomycetia</taxon>
        <taxon>Kolteriales</taxon>
        <taxon>Kolteriaceae</taxon>
        <taxon>Kolteria</taxon>
    </lineage>
</organism>
<feature type="transmembrane region" description="Helical" evidence="17">
    <location>
        <begin position="20"/>
        <end position="39"/>
    </location>
</feature>
<comment type="subcellular location">
    <subcellularLocation>
        <location evidence="2">Endomembrane system</location>
        <topology evidence="2">Multi-pass membrane protein</topology>
    </subcellularLocation>
</comment>
<keyword evidence="19" id="KW-1185">Reference proteome</keyword>
<keyword evidence="7 15" id="KW-0808">Transferase</keyword>
<dbReference type="EMBL" id="CP036279">
    <property type="protein sequence ID" value="QDU63945.1"/>
    <property type="molecule type" value="Genomic_DNA"/>
</dbReference>
<dbReference type="InterPro" id="IPR043130">
    <property type="entry name" value="CDP-OH_PTrfase_TM_dom"/>
</dbReference>
<dbReference type="KEGG" id="knv:Pan216_48260"/>
<dbReference type="GO" id="GO:0003882">
    <property type="term" value="F:CDP-diacylglycerol-serine O-phosphatidyltransferase activity"/>
    <property type="evidence" value="ECO:0007669"/>
    <property type="project" value="UniProtKB-EC"/>
</dbReference>
<keyword evidence="6" id="KW-0444">Lipid biosynthesis</keyword>
<gene>
    <name evidence="18" type="ORF">Pan216_48260</name>
</gene>
<evidence type="ECO:0000256" key="3">
    <source>
        <dbReference type="ARBA" id="ARBA00010441"/>
    </source>
</evidence>
<evidence type="ECO:0000256" key="4">
    <source>
        <dbReference type="ARBA" id="ARBA00013174"/>
    </source>
</evidence>
<dbReference type="AlphaFoldDB" id="A0A518BAC8"/>
<dbReference type="PANTHER" id="PTHR14269">
    <property type="entry name" value="CDP-DIACYLGLYCEROL--GLYCEROL-3-PHOSPHATE 3-PHOSPHATIDYLTRANSFERASE-RELATED"/>
    <property type="match status" value="1"/>
</dbReference>
<evidence type="ECO:0000256" key="7">
    <source>
        <dbReference type="ARBA" id="ARBA00022679"/>
    </source>
</evidence>
<dbReference type="RefSeq" id="WP_419192883.1">
    <property type="nucleotide sequence ID" value="NZ_CP036279.1"/>
</dbReference>
<dbReference type="InterPro" id="IPR048254">
    <property type="entry name" value="CDP_ALCOHOL_P_TRANSF_CS"/>
</dbReference>
<evidence type="ECO:0000256" key="5">
    <source>
        <dbReference type="ARBA" id="ARBA00017171"/>
    </source>
</evidence>
<feature type="compositionally biased region" description="Acidic residues" evidence="16">
    <location>
        <begin position="295"/>
        <end position="305"/>
    </location>
</feature>
<keyword evidence="11 17" id="KW-0472">Membrane</keyword>
<dbReference type="GO" id="GO:0012505">
    <property type="term" value="C:endomembrane system"/>
    <property type="evidence" value="ECO:0007669"/>
    <property type="project" value="UniProtKB-SubCell"/>
</dbReference>
<evidence type="ECO:0000313" key="18">
    <source>
        <dbReference type="EMBL" id="QDU63945.1"/>
    </source>
</evidence>
<proteinExistence type="inferred from homology"/>
<dbReference type="InterPro" id="IPR000462">
    <property type="entry name" value="CDP-OH_P_trans"/>
</dbReference>
<keyword evidence="9 17" id="KW-1133">Transmembrane helix</keyword>
<dbReference type="PANTHER" id="PTHR14269:SF61">
    <property type="entry name" value="CDP-DIACYLGLYCEROL--SERINE O-PHOSPHATIDYLTRANSFERASE"/>
    <property type="match status" value="1"/>
</dbReference>
<dbReference type="PROSITE" id="PS00379">
    <property type="entry name" value="CDP_ALCOHOL_P_TRANSF"/>
    <property type="match status" value="1"/>
</dbReference>
<feature type="region of interest" description="Disordered" evidence="16">
    <location>
        <begin position="283"/>
        <end position="316"/>
    </location>
</feature>
<evidence type="ECO:0000256" key="17">
    <source>
        <dbReference type="SAM" id="Phobius"/>
    </source>
</evidence>
<evidence type="ECO:0000256" key="10">
    <source>
        <dbReference type="ARBA" id="ARBA00023098"/>
    </source>
</evidence>
<keyword evidence="8 17" id="KW-0812">Transmembrane</keyword>
<dbReference type="GO" id="GO:0008654">
    <property type="term" value="P:phospholipid biosynthetic process"/>
    <property type="evidence" value="ECO:0007669"/>
    <property type="project" value="UniProtKB-KW"/>
</dbReference>
<evidence type="ECO:0000256" key="14">
    <source>
        <dbReference type="ARBA" id="ARBA00032361"/>
    </source>
</evidence>
<feature type="transmembrane region" description="Helical" evidence="17">
    <location>
        <begin position="204"/>
        <end position="222"/>
    </location>
</feature>
<evidence type="ECO:0000313" key="19">
    <source>
        <dbReference type="Proteomes" id="UP000317093"/>
    </source>
</evidence>
<comment type="similarity">
    <text evidence="3 15">Belongs to the CDP-alcohol phosphatidyltransferase class-I family.</text>
</comment>
<sequence>MDTTRRKSARRRRRRRRTVAVVPSLFTLANGVCGFASIIMASRIQPAVLMTGGEGYAEAMTDLGIAGWLLVAGMVFDVLDGRMARLANAASRFGAELDSLCDVVSFGAAPAFLLLKLGPTRANPLLYKILFLAATFYVICTILRLARFNIETDVDEESHRYFKGLPSPAAAGCLASIAIMRSHLYGQHGVLDVEYLGRMVGNALPFATILLALLMVSNITYLHVVNQKIRGRHSFNHLVMLVIMVGFALLLPELSLVLGFWGFALVGPVRAGVLRWGWLPRKEPTSRYSTRDEETSPEEERDPMDELYPRPTDENC</sequence>
<evidence type="ECO:0000256" key="6">
    <source>
        <dbReference type="ARBA" id="ARBA00022516"/>
    </source>
</evidence>
<keyword evidence="10" id="KW-0443">Lipid metabolism</keyword>
<comment type="catalytic activity">
    <reaction evidence="1">
        <text>a CDP-1,2-diacyl-sn-glycerol + L-serine = a 1,2-diacyl-sn-glycero-3-phospho-L-serine + CMP + H(+)</text>
        <dbReference type="Rhea" id="RHEA:16913"/>
        <dbReference type="ChEBI" id="CHEBI:15378"/>
        <dbReference type="ChEBI" id="CHEBI:33384"/>
        <dbReference type="ChEBI" id="CHEBI:57262"/>
        <dbReference type="ChEBI" id="CHEBI:58332"/>
        <dbReference type="ChEBI" id="CHEBI:60377"/>
        <dbReference type="EC" id="2.7.8.8"/>
    </reaction>
</comment>
<evidence type="ECO:0000256" key="11">
    <source>
        <dbReference type="ARBA" id="ARBA00023136"/>
    </source>
</evidence>
<dbReference type="Proteomes" id="UP000317093">
    <property type="component" value="Chromosome"/>
</dbReference>
<accession>A0A518BAC8</accession>
<dbReference type="NCBIfam" id="TIGR00473">
    <property type="entry name" value="pssA"/>
    <property type="match status" value="1"/>
</dbReference>
<feature type="compositionally biased region" description="Basic and acidic residues" evidence="16">
    <location>
        <begin position="283"/>
        <end position="294"/>
    </location>
</feature>
<dbReference type="InterPro" id="IPR004533">
    <property type="entry name" value="CDP-diaglyc--ser_O-PTrfase"/>
</dbReference>
<feature type="compositionally biased region" description="Basic and acidic residues" evidence="16">
    <location>
        <begin position="307"/>
        <end position="316"/>
    </location>
</feature>